<dbReference type="EMBL" id="ML736799">
    <property type="protein sequence ID" value="KAE8401589.1"/>
    <property type="molecule type" value="Genomic_DNA"/>
</dbReference>
<dbReference type="AlphaFoldDB" id="A0A5N7D5L4"/>
<dbReference type="RefSeq" id="XP_031938908.1">
    <property type="nucleotide sequence ID" value="XM_032079455.1"/>
</dbReference>
<evidence type="ECO:0000313" key="3">
    <source>
        <dbReference type="Proteomes" id="UP000325579"/>
    </source>
</evidence>
<protein>
    <submittedName>
        <fullName evidence="2">Uncharacterized protein</fullName>
    </submittedName>
</protein>
<evidence type="ECO:0000313" key="2">
    <source>
        <dbReference type="EMBL" id="KAE8401589.1"/>
    </source>
</evidence>
<dbReference type="Proteomes" id="UP000325579">
    <property type="component" value="Unassembled WGS sequence"/>
</dbReference>
<evidence type="ECO:0000256" key="1">
    <source>
        <dbReference type="SAM" id="Phobius"/>
    </source>
</evidence>
<keyword evidence="1" id="KW-1133">Transmembrane helix</keyword>
<accession>A0A5N7D5L4</accession>
<proteinExistence type="predicted"/>
<keyword evidence="3" id="KW-1185">Reference proteome</keyword>
<keyword evidence="1" id="KW-0472">Membrane</keyword>
<reference evidence="2 3" key="1">
    <citation type="submission" date="2019-04" db="EMBL/GenBank/DDBJ databases">
        <authorList>
            <consortium name="DOE Joint Genome Institute"/>
            <person name="Mondo S."/>
            <person name="Kjaerbolling I."/>
            <person name="Vesth T."/>
            <person name="Frisvad J.C."/>
            <person name="Nybo J.L."/>
            <person name="Theobald S."/>
            <person name="Kildgaard S."/>
            <person name="Isbrandt T."/>
            <person name="Kuo A."/>
            <person name="Sato A."/>
            <person name="Lyhne E.K."/>
            <person name="Kogle M.E."/>
            <person name="Wiebenga A."/>
            <person name="Kun R.S."/>
            <person name="Lubbers R.J."/>
            <person name="Makela M.R."/>
            <person name="Barry K."/>
            <person name="Chovatia M."/>
            <person name="Clum A."/>
            <person name="Daum C."/>
            <person name="Haridas S."/>
            <person name="He G."/>
            <person name="LaButti K."/>
            <person name="Lipzen A."/>
            <person name="Riley R."/>
            <person name="Salamov A."/>
            <person name="Simmons B.A."/>
            <person name="Magnuson J.K."/>
            <person name="Henrissat B."/>
            <person name="Mortensen U.H."/>
            <person name="Larsen T.O."/>
            <person name="Devries R.P."/>
            <person name="Grigoriev I.V."/>
            <person name="Machida M."/>
            <person name="Baker S.E."/>
            <person name="Andersen M.R."/>
            <person name="Cantor M.N."/>
            <person name="Hua S.X."/>
        </authorList>
    </citation>
    <scope>NUCLEOTIDE SEQUENCE [LARGE SCALE GENOMIC DNA]</scope>
    <source>
        <strain evidence="2 3">CBS 119388</strain>
    </source>
</reference>
<gene>
    <name evidence="2" type="ORF">BDV37DRAFT_178599</name>
</gene>
<organism evidence="2 3">
    <name type="scientific">Aspergillus pseudonomiae</name>
    <dbReference type="NCBI Taxonomy" id="1506151"/>
    <lineage>
        <taxon>Eukaryota</taxon>
        <taxon>Fungi</taxon>
        <taxon>Dikarya</taxon>
        <taxon>Ascomycota</taxon>
        <taxon>Pezizomycotina</taxon>
        <taxon>Eurotiomycetes</taxon>
        <taxon>Eurotiomycetidae</taxon>
        <taxon>Eurotiales</taxon>
        <taxon>Aspergillaceae</taxon>
        <taxon>Aspergillus</taxon>
        <taxon>Aspergillus subgen. Circumdati</taxon>
    </lineage>
</organism>
<feature type="transmembrane region" description="Helical" evidence="1">
    <location>
        <begin position="40"/>
        <end position="57"/>
    </location>
</feature>
<sequence>MTSSNSIFLSFSCQVPCNVYFGYCHVVTLSDIDLSSSSPFLLLLPLFFIFSCGLPFSNSCKYALYSLYPSELYTSHIMYYIEAPSSCKICRIFISSA</sequence>
<name>A0A5N7D5L4_9EURO</name>
<dbReference type="GeneID" id="43664146"/>
<keyword evidence="1" id="KW-0812">Transmembrane</keyword>